<dbReference type="EMBL" id="BK068104">
    <property type="protein sequence ID" value="DBA55812.1"/>
    <property type="molecule type" value="Genomic_DNA"/>
</dbReference>
<dbReference type="CDD" id="cd00093">
    <property type="entry name" value="HTH_XRE"/>
    <property type="match status" value="1"/>
</dbReference>
<protein>
    <submittedName>
        <fullName evidence="2">Bacterial toxin-antitoxin, HicB-like</fullName>
    </submittedName>
</protein>
<name>A0AAT9J8W1_9CAUD</name>
<dbReference type="InterPro" id="IPR001387">
    <property type="entry name" value="Cro/C1-type_HTH"/>
</dbReference>
<sequence length="176" mass="19475">MVQPDNGQNVLHKPSRKRGNPDGDTKKNNQGGGVLSPLPQTNKGMKEVIAHIESNKKGFFSIYVEEDLPYGIIGDGYSVEEAKEDFLAVYEASRADHKDRTGEDIEFSFRFVMDASAFLRHYKGVLSLAGLSHVVGINKAQLSQYVCGTRNPSPKTQEKIKQAITAFAEELSHMFA</sequence>
<evidence type="ECO:0000256" key="1">
    <source>
        <dbReference type="SAM" id="MobiDB-lite"/>
    </source>
</evidence>
<reference evidence="2" key="1">
    <citation type="journal article" date="2023" name="Microbiome">
        <title>Phages are unrecognized players in the ecology of the oral pathogen Porphyromonas gingivalis.</title>
        <authorList>
            <person name="Matrishin C.B."/>
            <person name="Haase E.M."/>
            <person name="Dewhirst F.E."/>
            <person name="Mark Welch J.L."/>
            <person name="Miranda-Sanchez F."/>
            <person name="Chen T."/>
            <person name="MacFarland D.C."/>
            <person name="Kauffman K.M."/>
        </authorList>
    </citation>
    <scope>NUCLEOTIDE SEQUENCE</scope>
</reference>
<organism evidence="2">
    <name type="scientific">Porphyromonas phage phage023a_KCOM2797</name>
    <dbReference type="NCBI Taxonomy" id="3154113"/>
    <lineage>
        <taxon>Viruses</taxon>
        <taxon>Duplodnaviria</taxon>
        <taxon>Heunggongvirae</taxon>
        <taxon>Uroviricota</taxon>
        <taxon>Caudoviricetes</taxon>
        <taxon>Nixviridae</taxon>
        <taxon>Schifferlevirus</taxon>
        <taxon>Schifferlevirus pging00P</taxon>
    </lineage>
</organism>
<proteinExistence type="predicted"/>
<feature type="region of interest" description="Disordered" evidence="1">
    <location>
        <begin position="1"/>
        <end position="41"/>
    </location>
</feature>
<accession>A0AAT9J8W1</accession>
<evidence type="ECO:0000313" key="2">
    <source>
        <dbReference type="EMBL" id="DBA55812.1"/>
    </source>
</evidence>
<reference evidence="2" key="2">
    <citation type="submission" date="2024-05" db="EMBL/GenBank/DDBJ databases">
        <authorList>
            <person name="Matrishin C.B."/>
            <person name="Kauffman K.M."/>
        </authorList>
    </citation>
    <scope>NUCLEOTIDE SEQUENCE</scope>
</reference>